<sequence length="69" mass="7907">MKAVYDMEQIKKITEHLDGLVVTGTLNFKRLAIITSELENPVEIIEDKEGDVNGNNQEDNPKHEQRQTK</sequence>
<dbReference type="RefSeq" id="WP_103202678.1">
    <property type="nucleotide sequence ID" value="NZ_CVTD020000015.1"/>
</dbReference>
<keyword evidence="3" id="KW-1185">Reference proteome</keyword>
<feature type="compositionally biased region" description="Basic and acidic residues" evidence="1">
    <location>
        <begin position="59"/>
        <end position="69"/>
    </location>
</feature>
<reference evidence="2 3" key="1">
    <citation type="submission" date="2015-06" db="EMBL/GenBank/DDBJ databases">
        <authorList>
            <person name="Wibberg Daniel"/>
        </authorList>
    </citation>
    <scope>NUCLEOTIDE SEQUENCE [LARGE SCALE GENOMIC DNA]</scope>
    <source>
        <strain evidence="2 3">T3/55T</strain>
    </source>
</reference>
<feature type="region of interest" description="Disordered" evidence="1">
    <location>
        <begin position="45"/>
        <end position="69"/>
    </location>
</feature>
<gene>
    <name evidence="2" type="ORF">HHT355_1382</name>
</gene>
<dbReference type="AlphaFoldDB" id="A0A0H5SW85"/>
<accession>A0A0H5SW85</accession>
<dbReference type="EMBL" id="CVTD020000015">
    <property type="protein sequence ID" value="CRZ34583.1"/>
    <property type="molecule type" value="Genomic_DNA"/>
</dbReference>
<evidence type="ECO:0000313" key="2">
    <source>
        <dbReference type="EMBL" id="CRZ34583.1"/>
    </source>
</evidence>
<dbReference type="Proteomes" id="UP000236497">
    <property type="component" value="Unassembled WGS sequence"/>
</dbReference>
<organism evidence="2 3">
    <name type="scientific">Herbinix hemicellulosilytica</name>
    <dbReference type="NCBI Taxonomy" id="1564487"/>
    <lineage>
        <taxon>Bacteria</taxon>
        <taxon>Bacillati</taxon>
        <taxon>Bacillota</taxon>
        <taxon>Clostridia</taxon>
        <taxon>Lachnospirales</taxon>
        <taxon>Lachnospiraceae</taxon>
        <taxon>Herbinix</taxon>
    </lineage>
</organism>
<evidence type="ECO:0000313" key="3">
    <source>
        <dbReference type="Proteomes" id="UP000236497"/>
    </source>
</evidence>
<name>A0A0H5SW85_HERHM</name>
<protein>
    <submittedName>
        <fullName evidence="2">Uncharacterized protein</fullName>
    </submittedName>
</protein>
<evidence type="ECO:0000256" key="1">
    <source>
        <dbReference type="SAM" id="MobiDB-lite"/>
    </source>
</evidence>
<proteinExistence type="predicted"/>